<comment type="subcellular location">
    <subcellularLocation>
        <location evidence="1">Membrane</location>
        <topology evidence="1">Multi-pass membrane protein</topology>
    </subcellularLocation>
</comment>
<feature type="transmembrane region" description="Helical" evidence="6">
    <location>
        <begin position="189"/>
        <end position="211"/>
    </location>
</feature>
<feature type="transmembrane region" description="Helical" evidence="6">
    <location>
        <begin position="98"/>
        <end position="121"/>
    </location>
</feature>
<dbReference type="PATRIC" id="fig|1317121.7.peg.539"/>
<dbReference type="PANTHER" id="PTHR32322:SF2">
    <property type="entry name" value="EAMA DOMAIN-CONTAINING PROTEIN"/>
    <property type="match status" value="1"/>
</dbReference>
<feature type="transmembrane region" description="Helical" evidence="6">
    <location>
        <begin position="133"/>
        <end position="152"/>
    </location>
</feature>
<organism evidence="8 9">
    <name type="scientific">Pseudaestuariivita atlantica</name>
    <dbReference type="NCBI Taxonomy" id="1317121"/>
    <lineage>
        <taxon>Bacteria</taxon>
        <taxon>Pseudomonadati</taxon>
        <taxon>Pseudomonadota</taxon>
        <taxon>Alphaproteobacteria</taxon>
        <taxon>Rhodobacterales</taxon>
        <taxon>Paracoccaceae</taxon>
        <taxon>Pseudaestuariivita</taxon>
    </lineage>
</organism>
<feature type="transmembrane region" description="Helical" evidence="6">
    <location>
        <begin position="12"/>
        <end position="34"/>
    </location>
</feature>
<sequence length="306" mass="32074">MTTNPPQITATSWALVGVLSLTWGGAFLAMEMGLEGVPPFWLAASRILLGSLLMGAIIWARGKPLFTEPGARPWGRLFVIGLLSSALPFALLCWGQQYVTSGFAGVSMAAVALFVLPMAHLMIPGEGMTWRTSLGFVIGFAGVVFLIGAQAFDTTGAALEPAGRLACLAAAGCYALSSVMMRKLPPCDPVTLAGVLLAIGAVLAVPLAWAVEGPPSLPQGASLWWVIYLGLVPTAFANVLRVVLVRTAGPVFMSLVNYLVPVWSVLLGWIVLSEPLPSSLLLALILILAGMALSQGAALRRLLLRA</sequence>
<feature type="transmembrane region" description="Helical" evidence="6">
    <location>
        <begin position="74"/>
        <end position="92"/>
    </location>
</feature>
<dbReference type="SUPFAM" id="SSF103481">
    <property type="entry name" value="Multidrug resistance efflux transporter EmrE"/>
    <property type="match status" value="2"/>
</dbReference>
<gene>
    <name evidence="8" type="ORF">ATO11_02660</name>
</gene>
<evidence type="ECO:0000256" key="5">
    <source>
        <dbReference type="ARBA" id="ARBA00023136"/>
    </source>
</evidence>
<feature type="transmembrane region" description="Helical" evidence="6">
    <location>
        <begin position="278"/>
        <end position="299"/>
    </location>
</feature>
<evidence type="ECO:0000313" key="8">
    <source>
        <dbReference type="EMBL" id="KNG95512.1"/>
    </source>
</evidence>
<keyword evidence="9" id="KW-1185">Reference proteome</keyword>
<dbReference type="InterPro" id="IPR037185">
    <property type="entry name" value="EmrE-like"/>
</dbReference>
<reference evidence="8 9" key="1">
    <citation type="journal article" date="2015" name="Int. J. Syst. Evol. Microbiol.">
        <title>Aestuariivita atlantica sp. nov., isolated from deep sea sediment of the Atlantic Ocean.</title>
        <authorList>
            <person name="Li G."/>
            <person name="Lai Q."/>
            <person name="Du Y."/>
            <person name="Liu X."/>
            <person name="Sun F."/>
            <person name="Shao Z."/>
        </authorList>
    </citation>
    <scope>NUCLEOTIDE SEQUENCE [LARGE SCALE GENOMIC DNA]</scope>
    <source>
        <strain evidence="8 9">22II-S11-z3</strain>
    </source>
</reference>
<keyword evidence="5 6" id="KW-0472">Membrane</keyword>
<keyword evidence="4 6" id="KW-1133">Transmembrane helix</keyword>
<dbReference type="PANTHER" id="PTHR32322">
    <property type="entry name" value="INNER MEMBRANE TRANSPORTER"/>
    <property type="match status" value="1"/>
</dbReference>
<evidence type="ECO:0000256" key="3">
    <source>
        <dbReference type="ARBA" id="ARBA00022692"/>
    </source>
</evidence>
<dbReference type="RefSeq" id="WP_050529247.1">
    <property type="nucleotide sequence ID" value="NZ_AQQZ01000001.1"/>
</dbReference>
<name>A0A0L1JV02_9RHOB</name>
<evidence type="ECO:0000256" key="1">
    <source>
        <dbReference type="ARBA" id="ARBA00004141"/>
    </source>
</evidence>
<dbReference type="OrthoDB" id="9810556at2"/>
<feature type="transmembrane region" description="Helical" evidence="6">
    <location>
        <begin position="158"/>
        <end position="177"/>
    </location>
</feature>
<evidence type="ECO:0000256" key="4">
    <source>
        <dbReference type="ARBA" id="ARBA00022989"/>
    </source>
</evidence>
<keyword evidence="3 6" id="KW-0812">Transmembrane</keyword>
<evidence type="ECO:0000259" key="7">
    <source>
        <dbReference type="Pfam" id="PF00892"/>
    </source>
</evidence>
<dbReference type="Proteomes" id="UP000036938">
    <property type="component" value="Unassembled WGS sequence"/>
</dbReference>
<evidence type="ECO:0000313" key="9">
    <source>
        <dbReference type="Proteomes" id="UP000036938"/>
    </source>
</evidence>
<comment type="caution">
    <text evidence="8">The sequence shown here is derived from an EMBL/GenBank/DDBJ whole genome shotgun (WGS) entry which is preliminary data.</text>
</comment>
<feature type="transmembrane region" description="Helical" evidence="6">
    <location>
        <begin position="40"/>
        <end position="62"/>
    </location>
</feature>
<feature type="transmembrane region" description="Helical" evidence="6">
    <location>
        <begin position="251"/>
        <end position="272"/>
    </location>
</feature>
<comment type="similarity">
    <text evidence="2">Belongs to the EamA transporter family.</text>
</comment>
<feature type="transmembrane region" description="Helical" evidence="6">
    <location>
        <begin position="223"/>
        <end position="244"/>
    </location>
</feature>
<evidence type="ECO:0000256" key="2">
    <source>
        <dbReference type="ARBA" id="ARBA00007362"/>
    </source>
</evidence>
<evidence type="ECO:0000256" key="6">
    <source>
        <dbReference type="SAM" id="Phobius"/>
    </source>
</evidence>
<dbReference type="GO" id="GO:0016020">
    <property type="term" value="C:membrane"/>
    <property type="evidence" value="ECO:0007669"/>
    <property type="project" value="UniProtKB-SubCell"/>
</dbReference>
<feature type="domain" description="EamA" evidence="7">
    <location>
        <begin position="163"/>
        <end position="293"/>
    </location>
</feature>
<dbReference type="EMBL" id="AQQZ01000001">
    <property type="protein sequence ID" value="KNG95512.1"/>
    <property type="molecule type" value="Genomic_DNA"/>
</dbReference>
<proteinExistence type="inferred from homology"/>
<accession>A0A0L1JV02</accession>
<feature type="domain" description="EamA" evidence="7">
    <location>
        <begin position="17"/>
        <end position="147"/>
    </location>
</feature>
<dbReference type="InterPro" id="IPR050638">
    <property type="entry name" value="AA-Vitamin_Transporters"/>
</dbReference>
<protein>
    <submittedName>
        <fullName evidence="8">Membrane protein</fullName>
    </submittedName>
</protein>
<dbReference type="Pfam" id="PF00892">
    <property type="entry name" value="EamA"/>
    <property type="match status" value="2"/>
</dbReference>
<dbReference type="AlphaFoldDB" id="A0A0L1JV02"/>
<dbReference type="InterPro" id="IPR000620">
    <property type="entry name" value="EamA_dom"/>
</dbReference>